<accession>X0XYM1</accession>
<organism evidence="1">
    <name type="scientific">marine sediment metagenome</name>
    <dbReference type="NCBI Taxonomy" id="412755"/>
    <lineage>
        <taxon>unclassified sequences</taxon>
        <taxon>metagenomes</taxon>
        <taxon>ecological metagenomes</taxon>
    </lineage>
</organism>
<sequence>MGWSIPRMWEGAEVWVIGGGTSLKKFDFSRL</sequence>
<proteinExistence type="predicted"/>
<name>X0XYM1_9ZZZZ</name>
<reference evidence="1" key="1">
    <citation type="journal article" date="2014" name="Front. Microbiol.">
        <title>High frequency of phylogenetically diverse reductive dehalogenase-homologous genes in deep subseafloor sedimentary metagenomes.</title>
        <authorList>
            <person name="Kawai M."/>
            <person name="Futagami T."/>
            <person name="Toyoda A."/>
            <person name="Takaki Y."/>
            <person name="Nishi S."/>
            <person name="Hori S."/>
            <person name="Arai W."/>
            <person name="Tsubouchi T."/>
            <person name="Morono Y."/>
            <person name="Uchiyama I."/>
            <person name="Ito T."/>
            <person name="Fujiyama A."/>
            <person name="Inagaki F."/>
            <person name="Takami H."/>
        </authorList>
    </citation>
    <scope>NUCLEOTIDE SEQUENCE</scope>
    <source>
        <strain evidence="1">Expedition CK06-06</strain>
    </source>
</reference>
<comment type="caution">
    <text evidence="1">The sequence shown here is derived from an EMBL/GenBank/DDBJ whole genome shotgun (WGS) entry which is preliminary data.</text>
</comment>
<feature type="non-terminal residue" evidence="1">
    <location>
        <position position="31"/>
    </location>
</feature>
<dbReference type="AlphaFoldDB" id="X0XYM1"/>
<gene>
    <name evidence="1" type="ORF">S01H1_65879</name>
</gene>
<evidence type="ECO:0000313" key="1">
    <source>
        <dbReference type="EMBL" id="GAG40302.1"/>
    </source>
</evidence>
<protein>
    <submittedName>
        <fullName evidence="1">Uncharacterized protein</fullName>
    </submittedName>
</protein>
<dbReference type="EMBL" id="BARS01043520">
    <property type="protein sequence ID" value="GAG40302.1"/>
    <property type="molecule type" value="Genomic_DNA"/>
</dbReference>